<organism evidence="1">
    <name type="scientific">Geobacter sp. (strain M21)</name>
    <dbReference type="NCBI Taxonomy" id="443144"/>
    <lineage>
        <taxon>Bacteria</taxon>
        <taxon>Pseudomonadati</taxon>
        <taxon>Thermodesulfobacteriota</taxon>
        <taxon>Desulfuromonadia</taxon>
        <taxon>Geobacterales</taxon>
        <taxon>Geobacteraceae</taxon>
        <taxon>Geobacter</taxon>
    </lineage>
</organism>
<reference evidence="1" key="1">
    <citation type="submission" date="2009-07" db="EMBL/GenBank/DDBJ databases">
        <title>Complete sequence of Geobacter sp. M21.</title>
        <authorList>
            <consortium name="US DOE Joint Genome Institute"/>
            <person name="Lucas S."/>
            <person name="Copeland A."/>
            <person name="Lapidus A."/>
            <person name="Glavina del Rio T."/>
            <person name="Dalin E."/>
            <person name="Tice H."/>
            <person name="Bruce D."/>
            <person name="Goodwin L."/>
            <person name="Pitluck S."/>
            <person name="Saunders E."/>
            <person name="Brettin T."/>
            <person name="Detter J.C."/>
            <person name="Han C."/>
            <person name="Larimer F."/>
            <person name="Land M."/>
            <person name="Hauser L."/>
            <person name="Kyrpides N."/>
            <person name="Ovchinnikova G."/>
            <person name="Lovley D."/>
        </authorList>
    </citation>
    <scope>NUCLEOTIDE SEQUENCE [LARGE SCALE GENOMIC DNA]</scope>
    <source>
        <strain evidence="1">M21</strain>
    </source>
</reference>
<dbReference type="EMBL" id="CP001661">
    <property type="protein sequence ID" value="ACT16684.1"/>
    <property type="molecule type" value="Genomic_DNA"/>
</dbReference>
<dbReference type="STRING" id="443144.GM21_0610"/>
<sequence length="124" mass="14216">MYRSFKEMPAWQQAMEIAERVHSLTDHLPKKEDYGLTSQIRRSALSISANIAEAFGRKHLLDKVNFYYHARGSLTETQSHIEYSRRVGYVADNDADSVDHALSKLYLELNKIIATLKDMAPSRS</sequence>
<accession>C6E068</accession>
<dbReference type="InterPro" id="IPR012657">
    <property type="entry name" value="23S_rRNA-intervening_sequence"/>
</dbReference>
<dbReference type="InterPro" id="IPR036583">
    <property type="entry name" value="23S_rRNA_IVS_sf"/>
</dbReference>
<keyword evidence="1" id="KW-0687">Ribonucleoprotein</keyword>
<dbReference type="PANTHER" id="PTHR38471:SF2">
    <property type="entry name" value="FOUR HELIX BUNDLE PROTEIN"/>
    <property type="match status" value="1"/>
</dbReference>
<dbReference type="GO" id="GO:0005840">
    <property type="term" value="C:ribosome"/>
    <property type="evidence" value="ECO:0007669"/>
    <property type="project" value="UniProtKB-KW"/>
</dbReference>
<dbReference type="CDD" id="cd16377">
    <property type="entry name" value="23S_rRNA_IVP_like"/>
    <property type="match status" value="1"/>
</dbReference>
<proteinExistence type="predicted"/>
<keyword evidence="1" id="KW-0689">Ribosomal protein</keyword>
<dbReference type="Gene3D" id="1.20.1440.60">
    <property type="entry name" value="23S rRNA-intervening sequence"/>
    <property type="match status" value="1"/>
</dbReference>
<evidence type="ECO:0000313" key="1">
    <source>
        <dbReference type="EMBL" id="ACT16684.1"/>
    </source>
</evidence>
<dbReference type="Pfam" id="PF05635">
    <property type="entry name" value="23S_rRNA_IVP"/>
    <property type="match status" value="1"/>
</dbReference>
<gene>
    <name evidence="1" type="ordered locus">GM21_0610</name>
</gene>
<protein>
    <submittedName>
        <fullName evidence="1">S23 ribosomal protein</fullName>
    </submittedName>
</protein>
<name>C6E068_GEOSM</name>
<dbReference type="SUPFAM" id="SSF158446">
    <property type="entry name" value="IVS-encoded protein-like"/>
    <property type="match status" value="1"/>
</dbReference>
<dbReference type="HOGENOM" id="CLU_129874_0_4_7"/>
<dbReference type="NCBIfam" id="TIGR02436">
    <property type="entry name" value="four helix bundle protein"/>
    <property type="match status" value="1"/>
</dbReference>
<dbReference type="eggNOG" id="ENOG5032BQP">
    <property type="taxonomic scope" value="Bacteria"/>
</dbReference>
<dbReference type="AlphaFoldDB" id="C6E068"/>
<dbReference type="PANTHER" id="PTHR38471">
    <property type="entry name" value="FOUR HELIX BUNDLE PROTEIN"/>
    <property type="match status" value="1"/>
</dbReference>
<dbReference type="OrthoDB" id="9800370at2"/>
<dbReference type="KEGG" id="gem:GM21_0610"/>